<dbReference type="Proteomes" id="UP000681720">
    <property type="component" value="Unassembled WGS sequence"/>
</dbReference>
<dbReference type="EMBL" id="CAJOBJ010224490">
    <property type="protein sequence ID" value="CAF5040553.1"/>
    <property type="molecule type" value="Genomic_DNA"/>
</dbReference>
<evidence type="ECO:0000313" key="5">
    <source>
        <dbReference type="EMBL" id="CAF5040553.1"/>
    </source>
</evidence>
<feature type="region of interest" description="Disordered" evidence="1">
    <location>
        <begin position="1"/>
        <end position="22"/>
    </location>
</feature>
<protein>
    <submittedName>
        <fullName evidence="4">Uncharacterized protein</fullName>
    </submittedName>
</protein>
<comment type="caution">
    <text evidence="4">The sequence shown here is derived from an EMBL/GenBank/DDBJ whole genome shotgun (WGS) entry which is preliminary data.</text>
</comment>
<dbReference type="Proteomes" id="UP000681967">
    <property type="component" value="Unassembled WGS sequence"/>
</dbReference>
<feature type="compositionally biased region" description="Low complexity" evidence="1">
    <location>
        <begin position="11"/>
        <end position="22"/>
    </location>
</feature>
<dbReference type="Proteomes" id="UP000676336">
    <property type="component" value="Unassembled WGS sequence"/>
</dbReference>
<evidence type="ECO:0000313" key="6">
    <source>
        <dbReference type="Proteomes" id="UP000676336"/>
    </source>
</evidence>
<name>A0A8S3E584_9BILA</name>
<organism evidence="4 6">
    <name type="scientific">Rotaria magnacalcarata</name>
    <dbReference type="NCBI Taxonomy" id="392030"/>
    <lineage>
        <taxon>Eukaryota</taxon>
        <taxon>Metazoa</taxon>
        <taxon>Spiralia</taxon>
        <taxon>Gnathifera</taxon>
        <taxon>Rotifera</taxon>
        <taxon>Eurotatoria</taxon>
        <taxon>Bdelloidea</taxon>
        <taxon>Philodinida</taxon>
        <taxon>Philodinidae</taxon>
        <taxon>Rotaria</taxon>
    </lineage>
</organism>
<evidence type="ECO:0000313" key="4">
    <source>
        <dbReference type="EMBL" id="CAF5034851.1"/>
    </source>
</evidence>
<dbReference type="EMBL" id="CAJOBI010213347">
    <property type="protein sequence ID" value="CAF5023637.1"/>
    <property type="molecule type" value="Genomic_DNA"/>
</dbReference>
<evidence type="ECO:0000313" key="2">
    <source>
        <dbReference type="EMBL" id="CAF4864221.1"/>
    </source>
</evidence>
<feature type="non-terminal residue" evidence="4">
    <location>
        <position position="22"/>
    </location>
</feature>
<accession>A0A8S3E584</accession>
<dbReference type="AlphaFoldDB" id="A0A8S3E584"/>
<dbReference type="EMBL" id="CAJOBH010156592">
    <property type="protein sequence ID" value="CAF4864221.1"/>
    <property type="molecule type" value="Genomic_DNA"/>
</dbReference>
<dbReference type="EMBL" id="CAJOBI010218213">
    <property type="protein sequence ID" value="CAF5034851.1"/>
    <property type="molecule type" value="Genomic_DNA"/>
</dbReference>
<reference evidence="4" key="1">
    <citation type="submission" date="2021-02" db="EMBL/GenBank/DDBJ databases">
        <authorList>
            <person name="Nowell W R."/>
        </authorList>
    </citation>
    <scope>NUCLEOTIDE SEQUENCE</scope>
</reference>
<gene>
    <name evidence="2" type="ORF">BYL167_LOCUS50688</name>
    <name evidence="5" type="ORF">GIL414_LOCUS59405</name>
    <name evidence="3" type="ORF">SMN809_LOCUS57762</name>
    <name evidence="4" type="ORF">SMN809_LOCUS58319</name>
</gene>
<evidence type="ECO:0000313" key="3">
    <source>
        <dbReference type="EMBL" id="CAF5023637.1"/>
    </source>
</evidence>
<sequence>MMPPPHPASKQQQPYANYSQQQ</sequence>
<proteinExistence type="predicted"/>
<evidence type="ECO:0000256" key="1">
    <source>
        <dbReference type="SAM" id="MobiDB-lite"/>
    </source>
</evidence>